<dbReference type="EMBL" id="MCGO01000053">
    <property type="protein sequence ID" value="ORY36937.1"/>
    <property type="molecule type" value="Genomic_DNA"/>
</dbReference>
<feature type="compositionally biased region" description="Basic residues" evidence="1">
    <location>
        <begin position="86"/>
        <end position="95"/>
    </location>
</feature>
<protein>
    <submittedName>
        <fullName evidence="2">Uncharacterized protein</fullName>
    </submittedName>
</protein>
<reference evidence="2 3" key="1">
    <citation type="submission" date="2016-07" db="EMBL/GenBank/DDBJ databases">
        <title>Pervasive Adenine N6-methylation of Active Genes in Fungi.</title>
        <authorList>
            <consortium name="DOE Joint Genome Institute"/>
            <person name="Mondo S.J."/>
            <person name="Dannebaum R.O."/>
            <person name="Kuo R.C."/>
            <person name="Labutti K."/>
            <person name="Haridas S."/>
            <person name="Kuo A."/>
            <person name="Salamov A."/>
            <person name="Ahrendt S.R."/>
            <person name="Lipzen A."/>
            <person name="Sullivan W."/>
            <person name="Andreopoulos W.B."/>
            <person name="Clum A."/>
            <person name="Lindquist E."/>
            <person name="Daum C."/>
            <person name="Ramamoorthy G.K."/>
            <person name="Gryganskyi A."/>
            <person name="Culley D."/>
            <person name="Magnuson J.K."/>
            <person name="James T.Y."/>
            <person name="O'Malley M.A."/>
            <person name="Stajich J.E."/>
            <person name="Spatafora J.W."/>
            <person name="Visel A."/>
            <person name="Grigoriev I.V."/>
        </authorList>
    </citation>
    <scope>NUCLEOTIDE SEQUENCE [LARGE SCALE GENOMIC DNA]</scope>
    <source>
        <strain evidence="2 3">JEL800</strain>
    </source>
</reference>
<feature type="compositionally biased region" description="Polar residues" evidence="1">
    <location>
        <begin position="360"/>
        <end position="373"/>
    </location>
</feature>
<evidence type="ECO:0000313" key="3">
    <source>
        <dbReference type="Proteomes" id="UP000193642"/>
    </source>
</evidence>
<comment type="caution">
    <text evidence="2">The sequence shown here is derived from an EMBL/GenBank/DDBJ whole genome shotgun (WGS) entry which is preliminary data.</text>
</comment>
<feature type="compositionally biased region" description="Basic and acidic residues" evidence="1">
    <location>
        <begin position="33"/>
        <end position="44"/>
    </location>
</feature>
<keyword evidence="3" id="KW-1185">Reference proteome</keyword>
<organism evidence="2 3">
    <name type="scientific">Rhizoclosmatium globosum</name>
    <dbReference type="NCBI Taxonomy" id="329046"/>
    <lineage>
        <taxon>Eukaryota</taxon>
        <taxon>Fungi</taxon>
        <taxon>Fungi incertae sedis</taxon>
        <taxon>Chytridiomycota</taxon>
        <taxon>Chytridiomycota incertae sedis</taxon>
        <taxon>Chytridiomycetes</taxon>
        <taxon>Chytridiales</taxon>
        <taxon>Chytriomycetaceae</taxon>
        <taxon>Rhizoclosmatium</taxon>
    </lineage>
</organism>
<feature type="compositionally biased region" description="Basic and acidic residues" evidence="1">
    <location>
        <begin position="106"/>
        <end position="115"/>
    </location>
</feature>
<feature type="compositionally biased region" description="Basic and acidic residues" evidence="1">
    <location>
        <begin position="66"/>
        <end position="85"/>
    </location>
</feature>
<dbReference type="AlphaFoldDB" id="A0A1Y2BQM7"/>
<accession>A0A1Y2BQM7</accession>
<feature type="region of interest" description="Disordered" evidence="1">
    <location>
        <begin position="1"/>
        <end position="174"/>
    </location>
</feature>
<evidence type="ECO:0000313" key="2">
    <source>
        <dbReference type="EMBL" id="ORY36937.1"/>
    </source>
</evidence>
<feature type="compositionally biased region" description="Basic residues" evidence="1">
    <location>
        <begin position="278"/>
        <end position="290"/>
    </location>
</feature>
<feature type="compositionally biased region" description="Polar residues" evidence="1">
    <location>
        <begin position="133"/>
        <end position="146"/>
    </location>
</feature>
<feature type="compositionally biased region" description="Polar residues" evidence="1">
    <location>
        <begin position="1"/>
        <end position="16"/>
    </location>
</feature>
<evidence type="ECO:0000256" key="1">
    <source>
        <dbReference type="SAM" id="MobiDB-lite"/>
    </source>
</evidence>
<dbReference type="Proteomes" id="UP000193642">
    <property type="component" value="Unassembled WGS sequence"/>
</dbReference>
<sequence length="381" mass="41211">MSTSTETPSITQTVTTERNHKHPEAKSSTVPRDVSERSSVDIRPKMPPIPTAEEETLPHHAMVKSESFKITRAPLKDADNSEARVKKEKKGKGRREKNGSGSMDGLDSKSKRRQSESSAATSATASDDENDTRSTGRSSVTGPPSHTSRKKSNASAKERDLHPKEYGVSRIMDEEVKKKVVRISADSLESGYTSSICSNESLLYAPPKGILKNPQSTMSSTDSLEGTHGGASGKNKKKGLLGLMNDRRKSHGSTDWRESITFASEDKDEDEEENGKGSKSKPTKSKHNFRHSIAESHEGSRNSLSAPTGHHKSGGASPRSRLASNDSIDWATPRGPGVGGSPNMRKKQLENKNRVFAQDASDTQPKESTSGSQPVVKVVPA</sequence>
<feature type="region of interest" description="Disordered" evidence="1">
    <location>
        <begin position="205"/>
        <end position="381"/>
    </location>
</feature>
<feature type="compositionally biased region" description="Low complexity" evidence="1">
    <location>
        <begin position="116"/>
        <end position="125"/>
    </location>
</feature>
<feature type="compositionally biased region" description="Basic and acidic residues" evidence="1">
    <location>
        <begin position="156"/>
        <end position="174"/>
    </location>
</feature>
<gene>
    <name evidence="2" type="ORF">BCR33DRAFT_770112</name>
</gene>
<name>A0A1Y2BQM7_9FUNG</name>
<feature type="compositionally biased region" description="Polar residues" evidence="1">
    <location>
        <begin position="213"/>
        <end position="224"/>
    </location>
</feature>
<proteinExistence type="predicted"/>
<dbReference type="OrthoDB" id="10349189at2759"/>